<dbReference type="SUPFAM" id="SSF53955">
    <property type="entry name" value="Lysozyme-like"/>
    <property type="match status" value="1"/>
</dbReference>
<gene>
    <name evidence="4" type="ORF">E5Q11_03505</name>
</gene>
<dbReference type="PANTHER" id="PTHR33734">
    <property type="entry name" value="LYSM DOMAIN-CONTAINING GPI-ANCHORED PROTEIN 2"/>
    <property type="match status" value="1"/>
</dbReference>
<name>A0A4Z1C309_9GAMM</name>
<dbReference type="EMBL" id="SRPF01000001">
    <property type="protein sequence ID" value="TGN41608.1"/>
    <property type="molecule type" value="Genomic_DNA"/>
</dbReference>
<dbReference type="InterPro" id="IPR000189">
    <property type="entry name" value="Transglyc_AS"/>
</dbReference>
<dbReference type="InterPro" id="IPR008258">
    <property type="entry name" value="Transglycosylase_SLT_dom_1"/>
</dbReference>
<dbReference type="PROSITE" id="PS51782">
    <property type="entry name" value="LYSM"/>
    <property type="match status" value="3"/>
</dbReference>
<dbReference type="GO" id="GO:0000270">
    <property type="term" value="P:peptidoglycan metabolic process"/>
    <property type="evidence" value="ECO:0007669"/>
    <property type="project" value="InterPro"/>
</dbReference>
<dbReference type="RefSeq" id="WP_135801994.1">
    <property type="nucleotide sequence ID" value="NZ_SRPF01000001.1"/>
</dbReference>
<evidence type="ECO:0000313" key="5">
    <source>
        <dbReference type="Proteomes" id="UP000298325"/>
    </source>
</evidence>
<dbReference type="SUPFAM" id="SSF54106">
    <property type="entry name" value="LysM domain"/>
    <property type="match status" value="3"/>
</dbReference>
<dbReference type="Proteomes" id="UP000298325">
    <property type="component" value="Unassembled WGS sequence"/>
</dbReference>
<protein>
    <submittedName>
        <fullName evidence="4">LysM peptidoglycan-binding domain-containing protein</fullName>
    </submittedName>
</protein>
<dbReference type="Gene3D" id="3.10.350.10">
    <property type="entry name" value="LysM domain"/>
    <property type="match status" value="3"/>
</dbReference>
<reference evidence="4 5" key="1">
    <citation type="submission" date="2019-04" db="EMBL/GenBank/DDBJ databases">
        <authorList>
            <person name="Park S."/>
            <person name="Yoon J.-H."/>
        </authorList>
    </citation>
    <scope>NUCLEOTIDE SEQUENCE [LARGE SCALE GENOMIC DNA]</scope>
    <source>
        <strain evidence="4 5">HJM-18</strain>
    </source>
</reference>
<sequence>MSLYHLPTLLFIGALTSGCQMLPSSQQSSSDDVLDSEKLSVAAGDEGLKEAVESGDEAEQARAVKATRTKLDDAIEPSMKATAEDAREKLDEPSGPTAETDKAVEPANVPEPDLWERLRKGFALNHDVDQQRVRSQLNWYKSHPRYIDRVSERGSRYLYYILNEAEKRGLPTELVLLPIVESAFDPFAYSHGRAAGLWQFIPSTGKYFGLTQSWWHDERRDVVAATDAAFNYLERLAKRFDGDYMLALAAYNSGGGTVNSAMRRNRNQNKPTDFWSLDLPRETRAYAPKLIALAKIFADPAKYNIELPALKDEPYFEIVDTGSQIDLAQAARLAQVDIEEIYLLNPSFNRWATSPDGPHRLLIPVQNADTFRTALADVGPAERVSWHSYEVESGDTLGSIAQSYGTTPSVIQQVNKLNSHIIRIGQRLMIPSASQDADTYSLSAAERLSRKQDNAGRSAGGKRVDYTVRSGDTFWDIAREHKVSVRELSSWNGMAPGDPLMPGQDLVIWSKSPRATQMAKASQANLRGDDGMVRRVGYRVRKGDSLSRIANRFAVNVSDIASWNNLNTSRYLQPGQSLVLYVDIRNSP</sequence>
<proteinExistence type="inferred from homology"/>
<dbReference type="Gene3D" id="1.10.530.10">
    <property type="match status" value="1"/>
</dbReference>
<evidence type="ECO:0000256" key="1">
    <source>
        <dbReference type="ARBA" id="ARBA00007734"/>
    </source>
</evidence>
<dbReference type="Pfam" id="PF01476">
    <property type="entry name" value="LysM"/>
    <property type="match status" value="3"/>
</dbReference>
<comment type="caution">
    <text evidence="4">The sequence shown here is derived from an EMBL/GenBank/DDBJ whole genome shotgun (WGS) entry which is preliminary data.</text>
</comment>
<organism evidence="4 5">
    <name type="scientific">Marinobacter confluentis</name>
    <dbReference type="NCBI Taxonomy" id="1697557"/>
    <lineage>
        <taxon>Bacteria</taxon>
        <taxon>Pseudomonadati</taxon>
        <taxon>Pseudomonadota</taxon>
        <taxon>Gammaproteobacteria</taxon>
        <taxon>Pseudomonadales</taxon>
        <taxon>Marinobacteraceae</taxon>
        <taxon>Marinobacter</taxon>
    </lineage>
</organism>
<feature type="domain" description="LysM" evidence="3">
    <location>
        <begin position="536"/>
        <end position="580"/>
    </location>
</feature>
<accession>A0A4Z1C309</accession>
<dbReference type="InterPro" id="IPR023346">
    <property type="entry name" value="Lysozyme-like_dom_sf"/>
</dbReference>
<feature type="compositionally biased region" description="Basic and acidic residues" evidence="2">
    <location>
        <begin position="82"/>
        <end position="92"/>
    </location>
</feature>
<dbReference type="SMART" id="SM00257">
    <property type="entry name" value="LysM"/>
    <property type="match status" value="3"/>
</dbReference>
<dbReference type="CDD" id="cd00118">
    <property type="entry name" value="LysM"/>
    <property type="match status" value="3"/>
</dbReference>
<evidence type="ECO:0000313" key="4">
    <source>
        <dbReference type="EMBL" id="TGN41608.1"/>
    </source>
</evidence>
<dbReference type="GO" id="GO:0008932">
    <property type="term" value="F:lytic endotransglycosylase activity"/>
    <property type="evidence" value="ECO:0007669"/>
    <property type="project" value="TreeGrafter"/>
</dbReference>
<comment type="similarity">
    <text evidence="1">Belongs to the transglycosylase Slt family.</text>
</comment>
<dbReference type="PANTHER" id="PTHR33734:SF22">
    <property type="entry name" value="MEMBRANE-BOUND LYTIC MUREIN TRANSGLYCOSYLASE D"/>
    <property type="match status" value="1"/>
</dbReference>
<evidence type="ECO:0000259" key="3">
    <source>
        <dbReference type="PROSITE" id="PS51782"/>
    </source>
</evidence>
<keyword evidence="5" id="KW-1185">Reference proteome</keyword>
<dbReference type="Pfam" id="PF01464">
    <property type="entry name" value="SLT"/>
    <property type="match status" value="1"/>
</dbReference>
<dbReference type="AlphaFoldDB" id="A0A4Z1C309"/>
<dbReference type="PROSITE" id="PS00922">
    <property type="entry name" value="TRANSGLYCOSYLASE"/>
    <property type="match status" value="1"/>
</dbReference>
<dbReference type="OrthoDB" id="9815002at2"/>
<feature type="region of interest" description="Disordered" evidence="2">
    <location>
        <begin position="22"/>
        <end position="104"/>
    </location>
</feature>
<dbReference type="InterPro" id="IPR036779">
    <property type="entry name" value="LysM_dom_sf"/>
</dbReference>
<dbReference type="InterPro" id="IPR018392">
    <property type="entry name" value="LysM"/>
</dbReference>
<feature type="domain" description="LysM" evidence="3">
    <location>
        <begin position="464"/>
        <end position="508"/>
    </location>
</feature>
<evidence type="ECO:0000256" key="2">
    <source>
        <dbReference type="SAM" id="MobiDB-lite"/>
    </source>
</evidence>
<dbReference type="CDD" id="cd16894">
    <property type="entry name" value="MltD-like"/>
    <property type="match status" value="1"/>
</dbReference>
<feature type="domain" description="LysM" evidence="3">
    <location>
        <begin position="387"/>
        <end position="430"/>
    </location>
</feature>
<dbReference type="GO" id="GO:0016020">
    <property type="term" value="C:membrane"/>
    <property type="evidence" value="ECO:0007669"/>
    <property type="project" value="InterPro"/>
</dbReference>